<dbReference type="KEGG" id="vg:55624401"/>
<protein>
    <recommendedName>
        <fullName evidence="4">Helix-turn-helix DNA binding domain protein</fullName>
    </recommendedName>
</protein>
<dbReference type="RefSeq" id="YP_009853716.1">
    <property type="nucleotide sequence ID" value="NC_048823.1"/>
</dbReference>
<keyword evidence="1" id="KW-1133">Transmembrane helix</keyword>
<dbReference type="CDD" id="cd00093">
    <property type="entry name" value="HTH_XRE"/>
    <property type="match status" value="1"/>
</dbReference>
<dbReference type="SUPFAM" id="SSF64496">
    <property type="entry name" value="DNA-binding domain of intron-encoded endonucleases"/>
    <property type="match status" value="1"/>
</dbReference>
<dbReference type="GeneID" id="55624401"/>
<keyword evidence="1" id="KW-0472">Membrane</keyword>
<keyword evidence="3" id="KW-1185">Reference proteome</keyword>
<gene>
    <name evidence="2" type="primary">57</name>
    <name evidence="2" type="ORF">PBI_UNTOUCHABLE_57</name>
</gene>
<dbReference type="EMBL" id="MN585982">
    <property type="protein sequence ID" value="QGJ89101.1"/>
    <property type="molecule type" value="Genomic_DNA"/>
</dbReference>
<sequence length="139" mass="14745">MVATAGKNEIVITRAGRVKNHIKRNKTVYIVGATCLVVGAVGGVAMVKTTSPIKVQPKINQVLSWKPEAHLEVYIEALGDPGNIIQDTTTGTIYASQRQAAKALGVDPSRVSEHLKGARSHINGHELVKLGKAAVSDSQ</sequence>
<evidence type="ECO:0000313" key="2">
    <source>
        <dbReference type="EMBL" id="QGJ89101.1"/>
    </source>
</evidence>
<accession>A0A649V9R6</accession>
<reference evidence="2 3" key="1">
    <citation type="submission" date="2019-10" db="EMBL/GenBank/DDBJ databases">
        <authorList>
            <person name="Divens A.M."/>
            <person name="Fryberger R.B."/>
            <person name="Garlena R.A."/>
            <person name="Russell D.A."/>
            <person name="Pope W.H."/>
            <person name="Jacobs-Sera D."/>
            <person name="Hatfull G.F."/>
        </authorList>
    </citation>
    <scope>NUCLEOTIDE SEQUENCE [LARGE SCALE GENOMIC DNA]</scope>
</reference>
<keyword evidence="1" id="KW-0812">Transmembrane</keyword>
<evidence type="ECO:0000313" key="3">
    <source>
        <dbReference type="Proteomes" id="UP000423529"/>
    </source>
</evidence>
<proteinExistence type="predicted"/>
<dbReference type="InterPro" id="IPR001387">
    <property type="entry name" value="Cro/C1-type_HTH"/>
</dbReference>
<feature type="transmembrane region" description="Helical" evidence="1">
    <location>
        <begin position="27"/>
        <end position="47"/>
    </location>
</feature>
<evidence type="ECO:0008006" key="4">
    <source>
        <dbReference type="Google" id="ProtNLM"/>
    </source>
</evidence>
<organism evidence="2 3">
    <name type="scientific">Gordonia phage Untouchable</name>
    <dbReference type="NCBI Taxonomy" id="2656542"/>
    <lineage>
        <taxon>Viruses</taxon>
        <taxon>Duplodnaviria</taxon>
        <taxon>Heunggongvirae</taxon>
        <taxon>Uroviricota</taxon>
        <taxon>Caudoviricetes</taxon>
        <taxon>Deejayvirinae</taxon>
        <taxon>Kenoshavirus</taxon>
        <taxon>Kenoshavirus untouchable</taxon>
    </lineage>
</organism>
<dbReference type="Proteomes" id="UP000423529">
    <property type="component" value="Segment"/>
</dbReference>
<name>A0A649V9R6_9CAUD</name>
<evidence type="ECO:0000256" key="1">
    <source>
        <dbReference type="SAM" id="Phobius"/>
    </source>
</evidence>